<evidence type="ECO:0000256" key="1">
    <source>
        <dbReference type="ARBA" id="ARBA00010116"/>
    </source>
</evidence>
<comment type="caution">
    <text evidence="4">The sequence shown here is derived from an EMBL/GenBank/DDBJ whole genome shotgun (WGS) entry which is preliminary data.</text>
</comment>
<dbReference type="InterPro" id="IPR038177">
    <property type="entry name" value="IAT_beta_sf"/>
</dbReference>
<evidence type="ECO:0000313" key="4">
    <source>
        <dbReference type="EMBL" id="MBK4713899.1"/>
    </source>
</evidence>
<feature type="chain" id="PRO_5035436659" evidence="2">
    <location>
        <begin position="19"/>
        <end position="470"/>
    </location>
</feature>
<feature type="domain" description="Inverse autotransporter beta-domain" evidence="3">
    <location>
        <begin position="63"/>
        <end position="339"/>
    </location>
</feature>
<feature type="signal peptide" evidence="2">
    <location>
        <begin position="1"/>
        <end position="18"/>
    </location>
</feature>
<dbReference type="RefSeq" id="WP_238711937.1">
    <property type="nucleotide sequence ID" value="NZ_JAEPBH010000001.1"/>
</dbReference>
<dbReference type="Pfam" id="PF11924">
    <property type="entry name" value="IAT_beta"/>
    <property type="match status" value="1"/>
</dbReference>
<dbReference type="InterPro" id="IPR024519">
    <property type="entry name" value="IAT_beta"/>
</dbReference>
<dbReference type="GO" id="GO:0009279">
    <property type="term" value="C:cell outer membrane"/>
    <property type="evidence" value="ECO:0007669"/>
    <property type="project" value="TreeGrafter"/>
</dbReference>
<accession>A0A8K0XXV8</accession>
<evidence type="ECO:0000313" key="5">
    <source>
        <dbReference type="Proteomes" id="UP000659047"/>
    </source>
</evidence>
<dbReference type="Gene3D" id="2.40.160.160">
    <property type="entry name" value="Inverse autotransporter, beta-domain"/>
    <property type="match status" value="1"/>
</dbReference>
<sequence length="470" mass="52392">MQYAYLPVFVFISTLCLAAEGASAQSSFIQRADNPFVNNGDMLPDLGFVPEDDTSEKTIASMVKTFGEASMTDNGLSTVEQARQFAFSQLRDVVADKVASEAQSLLSSWGRADFTLAVDLEGNFTGSSGALFTPWEDSNSHLTWTQIGVSQLNRGLVGNLGAGQRWVAGNWLLGYNTFYDTQFDDRLRRAGLGAEAWGEYLRLSANYYQPLGDWRLTGVTRQQRMARGYDVTAQAWLPFYRHINTSVSLEHYFGDNVDLFNTGSGYRDPVALKVGVSYTPVPLMTLTASHKQGEKGNTQGDLGLKVNYRFGVPLAQQLSAAEVESTASLRGSRYDRAERSGLPVMAYRQSKTLSVYLATPPWELSPAETVRLKVQVRSRHGVKHIFWQGDTRALSLTPPASPNTLNGWTIIMPAWDDSPDAENAWRLSVTVEDEKGQRVTSNWITLRLREPLQMWPQDDTRWQWLPAADE</sequence>
<evidence type="ECO:0000259" key="3">
    <source>
        <dbReference type="Pfam" id="PF11924"/>
    </source>
</evidence>
<comment type="similarity">
    <text evidence="1">Belongs to the intimin/invasin family.</text>
</comment>
<evidence type="ECO:0000256" key="2">
    <source>
        <dbReference type="SAM" id="SignalP"/>
    </source>
</evidence>
<dbReference type="AlphaFoldDB" id="A0A8K0XXV8"/>
<protein>
    <submittedName>
        <fullName evidence="4">YchO/YchP family invasin</fullName>
    </submittedName>
</protein>
<proteinExistence type="inferred from homology"/>
<dbReference type="NCBIfam" id="NF007556">
    <property type="entry name" value="PRK10177.1"/>
    <property type="match status" value="1"/>
</dbReference>
<dbReference type="Proteomes" id="UP000659047">
    <property type="component" value="Unassembled WGS sequence"/>
</dbReference>
<name>A0A8K0XXV8_9ENTR</name>
<dbReference type="PANTHER" id="PTHR39576">
    <property type="entry name" value="ATTACHING AND EFFACING PROTEIN HOMOLOG-RELATED-RELATED"/>
    <property type="match status" value="1"/>
</dbReference>
<keyword evidence="5" id="KW-1185">Reference proteome</keyword>
<organism evidence="4 5">
    <name type="scientific">Tenebrionibacter intestinalis</name>
    <dbReference type="NCBI Taxonomy" id="2799638"/>
    <lineage>
        <taxon>Bacteria</taxon>
        <taxon>Pseudomonadati</taxon>
        <taxon>Pseudomonadota</taxon>
        <taxon>Gammaproteobacteria</taxon>
        <taxon>Enterobacterales</taxon>
        <taxon>Enterobacteriaceae</taxon>
        <taxon>Tenebrionibacter/Tenebrionicola group</taxon>
        <taxon>Tenebrionibacter</taxon>
    </lineage>
</organism>
<reference evidence="4" key="1">
    <citation type="submission" date="2021-01" db="EMBL/GenBank/DDBJ databases">
        <title>Intestinitalea alba gen. nov., sp. nov., a novel genus of the family Enterobacteriaceae, isolated from the gut of the plastic-eating mealworm Tenebrio molitor L.</title>
        <authorList>
            <person name="Yang Y."/>
        </authorList>
    </citation>
    <scope>NUCLEOTIDE SEQUENCE</scope>
    <source>
        <strain evidence="4">BIT-L3</strain>
    </source>
</reference>
<dbReference type="InterPro" id="IPR051715">
    <property type="entry name" value="Intimin-Invasin_domain"/>
</dbReference>
<dbReference type="EMBL" id="JAEPBH010000001">
    <property type="protein sequence ID" value="MBK4713899.1"/>
    <property type="molecule type" value="Genomic_DNA"/>
</dbReference>
<gene>
    <name evidence="4" type="ORF">JJB97_00835</name>
</gene>
<dbReference type="PANTHER" id="PTHR39576:SF1">
    <property type="entry name" value="INVASIN"/>
    <property type="match status" value="1"/>
</dbReference>
<keyword evidence="2" id="KW-0732">Signal</keyword>